<dbReference type="Proteomes" id="UP000826573">
    <property type="component" value="Unassembled WGS sequence"/>
</dbReference>
<dbReference type="EMBL" id="JAIMJC010000001">
    <property type="protein sequence ID" value="KAH0531336.1"/>
    <property type="molecule type" value="Genomic_DNA"/>
</dbReference>
<organism evidence="1 2">
    <name type="scientific">Trichoderma semiorbis</name>
    <dbReference type="NCBI Taxonomy" id="1491008"/>
    <lineage>
        <taxon>Eukaryota</taxon>
        <taxon>Fungi</taxon>
        <taxon>Dikarya</taxon>
        <taxon>Ascomycota</taxon>
        <taxon>Pezizomycotina</taxon>
        <taxon>Sordariomycetes</taxon>
        <taxon>Hypocreomycetidae</taxon>
        <taxon>Hypocreales</taxon>
        <taxon>Hypocreaceae</taxon>
        <taxon>Trichoderma</taxon>
    </lineage>
</organism>
<sequence length="289" mass="32824">MSTSHHNDLELLLVDNNIFPEGFRYPDSYPAPELINLDTILDELSVGRCGQRWYEEKKFRMLQHTNHSLSRSTIMRRVIPILKGSVDDIDLEPDTMNDGGTELDNLNPLVEGVEVVLQPDYFDGVPFTAIDRKIRDALGGIIIPSKHIAAPIAPNFFLEVRKPSGNAVTTKMEACYYGACGARLMHAIQNYGQNRRPKYDEKAYSFSSTYINGLLKIYAHFIVEQDHELGELPGYHMFELKAFNMTNTYDDFINGCCAFRNVRELAAQFRNDFITDANARSRVQCEAAN</sequence>
<dbReference type="AlphaFoldDB" id="A0A9P8KYJ0"/>
<proteinExistence type="predicted"/>
<gene>
    <name evidence="1" type="ORF">TsFJ059_000181</name>
</gene>
<comment type="caution">
    <text evidence="1">The sequence shown here is derived from an EMBL/GenBank/DDBJ whole genome shotgun (WGS) entry which is preliminary data.</text>
</comment>
<name>A0A9P8KYJ0_9HYPO</name>
<protein>
    <submittedName>
        <fullName evidence="1">Uncharacterized protein</fullName>
    </submittedName>
</protein>
<accession>A0A9P8KYJ0</accession>
<evidence type="ECO:0000313" key="2">
    <source>
        <dbReference type="Proteomes" id="UP000826573"/>
    </source>
</evidence>
<keyword evidence="2" id="KW-1185">Reference proteome</keyword>
<reference evidence="1 2" key="1">
    <citation type="submission" date="2021-08" db="EMBL/GenBank/DDBJ databases">
        <title>The highly contiguous genome resource for Trichoderma semiorbis FJ059, a fungal antagonistic to plant pathogens.</title>
        <authorList>
            <person name="Liu T."/>
        </authorList>
    </citation>
    <scope>NUCLEOTIDE SEQUENCE [LARGE SCALE GENOMIC DNA]</scope>
    <source>
        <strain evidence="1 2">FJ059</strain>
    </source>
</reference>
<evidence type="ECO:0000313" key="1">
    <source>
        <dbReference type="EMBL" id="KAH0531336.1"/>
    </source>
</evidence>